<feature type="transmembrane region" description="Helical" evidence="14">
    <location>
        <begin position="28"/>
        <end position="47"/>
    </location>
</feature>
<dbReference type="NCBIfam" id="TIGR01494">
    <property type="entry name" value="ATPase_P-type"/>
    <property type="match status" value="1"/>
</dbReference>
<dbReference type="SUPFAM" id="SSF81665">
    <property type="entry name" value="Calcium ATPase, transmembrane domain M"/>
    <property type="match status" value="1"/>
</dbReference>
<evidence type="ECO:0000256" key="14">
    <source>
        <dbReference type="RuleBase" id="RU362081"/>
    </source>
</evidence>
<keyword evidence="8 14" id="KW-0067">ATP-binding</keyword>
<keyword evidence="17" id="KW-1185">Reference proteome</keyword>
<keyword evidence="11 14" id="KW-1133">Transmembrane helix</keyword>
<evidence type="ECO:0000256" key="10">
    <source>
        <dbReference type="ARBA" id="ARBA00022967"/>
    </source>
</evidence>
<evidence type="ECO:0000256" key="7">
    <source>
        <dbReference type="ARBA" id="ARBA00022741"/>
    </source>
</evidence>
<gene>
    <name evidence="16" type="primary">cadA</name>
    <name evidence="16" type="ORF">MUO14_19030</name>
</gene>
<dbReference type="InterPro" id="IPR001757">
    <property type="entry name" value="P_typ_ATPase"/>
</dbReference>
<evidence type="ECO:0000256" key="4">
    <source>
        <dbReference type="ARBA" id="ARBA00022553"/>
    </source>
</evidence>
<evidence type="ECO:0000256" key="9">
    <source>
        <dbReference type="ARBA" id="ARBA00022842"/>
    </source>
</evidence>
<evidence type="ECO:0000256" key="12">
    <source>
        <dbReference type="ARBA" id="ARBA00023065"/>
    </source>
</evidence>
<keyword evidence="7 14" id="KW-0547">Nucleotide-binding</keyword>
<comment type="similarity">
    <text evidence="2 14">Belongs to the cation transport ATPase (P-type) (TC 3.A.3) family. Type IB subfamily.</text>
</comment>
<keyword evidence="4" id="KW-0597">Phosphoprotein</keyword>
<feature type="transmembrane region" description="Helical" evidence="14">
    <location>
        <begin position="256"/>
        <end position="275"/>
    </location>
</feature>
<dbReference type="EMBL" id="CP095074">
    <property type="protein sequence ID" value="UOQ92521.1"/>
    <property type="molecule type" value="Genomic_DNA"/>
</dbReference>
<keyword evidence="14" id="KW-1003">Cell membrane</keyword>
<dbReference type="CDD" id="cd07551">
    <property type="entry name" value="P-type_ATPase_HM_ZosA_PfeT-like"/>
    <property type="match status" value="1"/>
</dbReference>
<feature type="transmembrane region" description="Helical" evidence="14">
    <location>
        <begin position="287"/>
        <end position="308"/>
    </location>
</feature>
<feature type="transmembrane region" description="Helical" evidence="14">
    <location>
        <begin position="108"/>
        <end position="125"/>
    </location>
</feature>
<keyword evidence="9" id="KW-0460">Magnesium</keyword>
<dbReference type="InterPro" id="IPR008250">
    <property type="entry name" value="ATPase_P-typ_transduc_dom_A_sf"/>
</dbReference>
<keyword evidence="12" id="KW-0406">Ion transport</keyword>
<dbReference type="Pfam" id="PF00122">
    <property type="entry name" value="E1-E2_ATPase"/>
    <property type="match status" value="1"/>
</dbReference>
<name>A0ABY4GWY4_9BACI</name>
<dbReference type="InterPro" id="IPR023299">
    <property type="entry name" value="ATPase_P-typ_cyto_dom_N"/>
</dbReference>
<dbReference type="InterPro" id="IPR059000">
    <property type="entry name" value="ATPase_P-type_domA"/>
</dbReference>
<dbReference type="InterPro" id="IPR018303">
    <property type="entry name" value="ATPase_P-typ_P_site"/>
</dbReference>
<dbReference type="RefSeq" id="WP_244752129.1">
    <property type="nucleotide sequence ID" value="NZ_CP095074.1"/>
</dbReference>
<dbReference type="SFLD" id="SFLDS00003">
    <property type="entry name" value="Haloacid_Dehalogenase"/>
    <property type="match status" value="1"/>
</dbReference>
<dbReference type="PRINTS" id="PR00941">
    <property type="entry name" value="CDATPASE"/>
</dbReference>
<reference evidence="16 17" key="1">
    <citation type="submission" date="2022-04" db="EMBL/GenBank/DDBJ databases">
        <title>Halobacillus sp. isolated from saltern.</title>
        <authorList>
            <person name="Won M."/>
            <person name="Lee C.-M."/>
            <person name="Woen H.-Y."/>
            <person name="Kwon S.-W."/>
        </authorList>
    </citation>
    <scope>NUCLEOTIDE SEQUENCE [LARGE SCALE GENOMIC DNA]</scope>
    <source>
        <strain evidence="16 17">SSTM10-2</strain>
    </source>
</reference>
<dbReference type="Gene3D" id="3.40.1110.10">
    <property type="entry name" value="Calcium-transporting ATPase, cytoplasmic domain N"/>
    <property type="match status" value="1"/>
</dbReference>
<evidence type="ECO:0000256" key="5">
    <source>
        <dbReference type="ARBA" id="ARBA00022692"/>
    </source>
</evidence>
<evidence type="ECO:0000256" key="2">
    <source>
        <dbReference type="ARBA" id="ARBA00006024"/>
    </source>
</evidence>
<evidence type="ECO:0000256" key="3">
    <source>
        <dbReference type="ARBA" id="ARBA00022448"/>
    </source>
</evidence>
<accession>A0ABY4GWY4</accession>
<dbReference type="NCBIfam" id="TIGR01512">
    <property type="entry name" value="ATPase-IB2_Cd"/>
    <property type="match status" value="1"/>
</dbReference>
<evidence type="ECO:0000313" key="16">
    <source>
        <dbReference type="EMBL" id="UOQ92521.1"/>
    </source>
</evidence>
<dbReference type="PANTHER" id="PTHR43079">
    <property type="entry name" value="PROBABLE CADMIUM/ZINC-TRANSPORTING ATPASE HMA1"/>
    <property type="match status" value="1"/>
</dbReference>
<keyword evidence="6 14" id="KW-0479">Metal-binding</keyword>
<evidence type="ECO:0000256" key="8">
    <source>
        <dbReference type="ARBA" id="ARBA00022840"/>
    </source>
</evidence>
<evidence type="ECO:0000259" key="15">
    <source>
        <dbReference type="Pfam" id="PF00122"/>
    </source>
</evidence>
<dbReference type="Gene3D" id="2.70.150.10">
    <property type="entry name" value="Calcium-transporting ATPase, cytoplasmic transduction domain A"/>
    <property type="match status" value="1"/>
</dbReference>
<keyword evidence="5 14" id="KW-0812">Transmembrane</keyword>
<dbReference type="NCBIfam" id="TIGR01525">
    <property type="entry name" value="ATPase-IB_hvy"/>
    <property type="match status" value="1"/>
</dbReference>
<dbReference type="InterPro" id="IPR051949">
    <property type="entry name" value="Cation_Transport_ATPase"/>
</dbReference>
<sequence>MSSEVRSLYKKGSQVFSSSIIEKLKEHFELIAALFSGLLILITWLSADHLSPSTYITLHLIAFIIGGYAKAKEGIEETIQDKELNVELLMILAAIGSASIGYWTEGAILIFIFALSGALETYTMNKSQREISSLMALQPNKAWKVTNEGYIEVATDSLMVGDRILVKAGERVPSDGKIIKGATAIDESAITGESLPVSKENNADVFAGTVTIDGSITVEITKSSTDTVFQKIMKMVQTAQSEKSPSQLFIERFESTYVKVVLIVVALMLFLPHYLLGWTWMDTIYRAMILLVVASPCALVASIMPATLSAISNSARHGVLFKGGVHLENLSHIKAIAFDKTGTLTHGLPEVTDIRMADHYYEDDVLSVVASIEQESNHPLAKAIVRYAMEHQASFLPVDNMKDISGHGITAIVRGETWKIGKPEFVGTDLVESFQDGAAYDLAAEGKTVVFAANNEGLIAMFALKDTVREETKQAVEVLKHRGIYTVMLTGDNPTTAKAIADEAGIDHFVAECLPDQKVTELSALKKHFKHIAMVGDGINDAPALATANVGIAMGEGTDVALETADVVLMKNDLPRISRAIKLSQRMNGIVKQNVIFSIAVIMLLIISNFLQMLDLPLGVVGHEGSTILVILNGLRLLKDSG</sequence>
<dbReference type="InterPro" id="IPR027256">
    <property type="entry name" value="P-typ_ATPase_IB"/>
</dbReference>
<organism evidence="16 17">
    <name type="scientific">Halobacillus shinanisalinarum</name>
    <dbReference type="NCBI Taxonomy" id="2932258"/>
    <lineage>
        <taxon>Bacteria</taxon>
        <taxon>Bacillati</taxon>
        <taxon>Bacillota</taxon>
        <taxon>Bacilli</taxon>
        <taxon>Bacillales</taxon>
        <taxon>Bacillaceae</taxon>
        <taxon>Halobacillus</taxon>
    </lineage>
</organism>
<protein>
    <submittedName>
        <fullName evidence="16">Cadmium-translocating P-type ATPase</fullName>
    </submittedName>
</protein>
<dbReference type="PRINTS" id="PR00119">
    <property type="entry name" value="CATATPASE"/>
</dbReference>
<dbReference type="SFLD" id="SFLDG00002">
    <property type="entry name" value="C1.7:_P-type_atpase_like"/>
    <property type="match status" value="1"/>
</dbReference>
<dbReference type="InterPro" id="IPR044492">
    <property type="entry name" value="P_typ_ATPase_HD_dom"/>
</dbReference>
<evidence type="ECO:0000256" key="6">
    <source>
        <dbReference type="ARBA" id="ARBA00022723"/>
    </source>
</evidence>
<keyword evidence="13 14" id="KW-0472">Membrane</keyword>
<dbReference type="NCBIfam" id="TIGR01511">
    <property type="entry name" value="ATPase-IB1_Cu"/>
    <property type="match status" value="1"/>
</dbReference>
<keyword evidence="3" id="KW-0813">Transport</keyword>
<evidence type="ECO:0000256" key="1">
    <source>
        <dbReference type="ARBA" id="ARBA00004141"/>
    </source>
</evidence>
<dbReference type="SUPFAM" id="SSF81653">
    <property type="entry name" value="Calcium ATPase, transduction domain A"/>
    <property type="match status" value="1"/>
</dbReference>
<keyword evidence="10" id="KW-1278">Translocase</keyword>
<evidence type="ECO:0000256" key="11">
    <source>
        <dbReference type="ARBA" id="ARBA00022989"/>
    </source>
</evidence>
<dbReference type="InterPro" id="IPR023298">
    <property type="entry name" value="ATPase_P-typ_TM_dom_sf"/>
</dbReference>
<evidence type="ECO:0000256" key="13">
    <source>
        <dbReference type="ARBA" id="ARBA00023136"/>
    </source>
</evidence>
<feature type="transmembrane region" description="Helical" evidence="14">
    <location>
        <begin position="595"/>
        <end position="614"/>
    </location>
</feature>
<dbReference type="InterPro" id="IPR036412">
    <property type="entry name" value="HAD-like_sf"/>
</dbReference>
<proteinExistence type="inferred from homology"/>
<feature type="domain" description="P-type ATPase A" evidence="15">
    <location>
        <begin position="137"/>
        <end position="237"/>
    </location>
</feature>
<dbReference type="Gene3D" id="3.40.50.1000">
    <property type="entry name" value="HAD superfamily/HAD-like"/>
    <property type="match status" value="1"/>
</dbReference>
<comment type="subcellular location">
    <subcellularLocation>
        <location evidence="14">Cell membrane</location>
    </subcellularLocation>
    <subcellularLocation>
        <location evidence="1">Membrane</location>
        <topology evidence="1">Multi-pass membrane protein</topology>
    </subcellularLocation>
</comment>
<evidence type="ECO:0000313" key="17">
    <source>
        <dbReference type="Proteomes" id="UP000831880"/>
    </source>
</evidence>
<dbReference type="PROSITE" id="PS00154">
    <property type="entry name" value="ATPASE_E1_E2"/>
    <property type="match status" value="1"/>
</dbReference>
<dbReference type="SFLD" id="SFLDF00027">
    <property type="entry name" value="p-type_atpase"/>
    <property type="match status" value="1"/>
</dbReference>
<dbReference type="Proteomes" id="UP000831880">
    <property type="component" value="Chromosome"/>
</dbReference>
<dbReference type="PANTHER" id="PTHR43079:SF1">
    <property type="entry name" value="CADMIUM_ZINC-TRANSPORTING ATPASE HMA1, CHLOROPLASTIC-RELATED"/>
    <property type="match status" value="1"/>
</dbReference>
<dbReference type="Pfam" id="PF00702">
    <property type="entry name" value="Hydrolase"/>
    <property type="match status" value="1"/>
</dbReference>
<dbReference type="SUPFAM" id="SSF56784">
    <property type="entry name" value="HAD-like"/>
    <property type="match status" value="1"/>
</dbReference>
<dbReference type="InterPro" id="IPR023214">
    <property type="entry name" value="HAD_sf"/>
</dbReference>